<dbReference type="Pfam" id="PF00145">
    <property type="entry name" value="DNA_methylase"/>
    <property type="match status" value="2"/>
</dbReference>
<reference evidence="8" key="1">
    <citation type="journal article" date="2023" name="Mol. Phylogenet. Evol.">
        <title>Genome-scale phylogeny and comparative genomics of the fungal order Sordariales.</title>
        <authorList>
            <person name="Hensen N."/>
            <person name="Bonometti L."/>
            <person name="Westerberg I."/>
            <person name="Brannstrom I.O."/>
            <person name="Guillou S."/>
            <person name="Cros-Aarteil S."/>
            <person name="Calhoun S."/>
            <person name="Haridas S."/>
            <person name="Kuo A."/>
            <person name="Mondo S."/>
            <person name="Pangilinan J."/>
            <person name="Riley R."/>
            <person name="LaButti K."/>
            <person name="Andreopoulos B."/>
            <person name="Lipzen A."/>
            <person name="Chen C."/>
            <person name="Yan M."/>
            <person name="Daum C."/>
            <person name="Ng V."/>
            <person name="Clum A."/>
            <person name="Steindorff A."/>
            <person name="Ohm R.A."/>
            <person name="Martin F."/>
            <person name="Silar P."/>
            <person name="Natvig D.O."/>
            <person name="Lalanne C."/>
            <person name="Gautier V."/>
            <person name="Ament-Velasquez S.L."/>
            <person name="Kruys A."/>
            <person name="Hutchinson M.I."/>
            <person name="Powell A.J."/>
            <person name="Barry K."/>
            <person name="Miller A.N."/>
            <person name="Grigoriev I.V."/>
            <person name="Debuchy R."/>
            <person name="Gladieux P."/>
            <person name="Hiltunen Thoren M."/>
            <person name="Johannesson H."/>
        </authorList>
    </citation>
    <scope>NUCLEOTIDE SEQUENCE [LARGE SCALE GENOMIC DNA]</scope>
    <source>
        <strain evidence="8">CBS 340.73</strain>
    </source>
</reference>
<evidence type="ECO:0000256" key="3">
    <source>
        <dbReference type="ARBA" id="ARBA00022679"/>
    </source>
</evidence>
<evidence type="ECO:0000256" key="4">
    <source>
        <dbReference type="ARBA" id="ARBA00022691"/>
    </source>
</evidence>
<evidence type="ECO:0000256" key="2">
    <source>
        <dbReference type="ARBA" id="ARBA00022603"/>
    </source>
</evidence>
<evidence type="ECO:0000313" key="8">
    <source>
        <dbReference type="Proteomes" id="UP001303473"/>
    </source>
</evidence>
<evidence type="ECO:0000256" key="1">
    <source>
        <dbReference type="ARBA" id="ARBA00011975"/>
    </source>
</evidence>
<evidence type="ECO:0000256" key="5">
    <source>
        <dbReference type="PROSITE-ProRule" id="PRU01016"/>
    </source>
</evidence>
<dbReference type="GO" id="GO:0003886">
    <property type="term" value="F:DNA (cytosine-5-)-methyltransferase activity"/>
    <property type="evidence" value="ECO:0007669"/>
    <property type="project" value="UniProtKB-EC"/>
</dbReference>
<dbReference type="GO" id="GO:0044027">
    <property type="term" value="P:negative regulation of gene expression via chromosomal CpG island methylation"/>
    <property type="evidence" value="ECO:0007669"/>
    <property type="project" value="TreeGrafter"/>
</dbReference>
<dbReference type="PANTHER" id="PTHR10629">
    <property type="entry name" value="CYTOSINE-SPECIFIC METHYLTRANSFERASE"/>
    <property type="match status" value="1"/>
</dbReference>
<dbReference type="GO" id="GO:0005634">
    <property type="term" value="C:nucleus"/>
    <property type="evidence" value="ECO:0007669"/>
    <property type="project" value="TreeGrafter"/>
</dbReference>
<evidence type="ECO:0000256" key="6">
    <source>
        <dbReference type="SAM" id="MobiDB-lite"/>
    </source>
</evidence>
<feature type="active site" evidence="5">
    <location>
        <position position="358"/>
    </location>
</feature>
<keyword evidence="3 5" id="KW-0808">Transferase</keyword>
<gene>
    <name evidence="7" type="ORF">QBC46DRAFT_428794</name>
</gene>
<dbReference type="SUPFAM" id="SSF53335">
    <property type="entry name" value="S-adenosyl-L-methionine-dependent methyltransferases"/>
    <property type="match status" value="1"/>
</dbReference>
<dbReference type="Proteomes" id="UP001303473">
    <property type="component" value="Unassembled WGS sequence"/>
</dbReference>
<name>A0AAN6NA30_9PEZI</name>
<dbReference type="PROSITE" id="PS51679">
    <property type="entry name" value="SAM_MT_C5"/>
    <property type="match status" value="1"/>
</dbReference>
<feature type="region of interest" description="Disordered" evidence="6">
    <location>
        <begin position="659"/>
        <end position="700"/>
    </location>
</feature>
<organism evidence="7 8">
    <name type="scientific">Diplogelasinospora grovesii</name>
    <dbReference type="NCBI Taxonomy" id="303347"/>
    <lineage>
        <taxon>Eukaryota</taxon>
        <taxon>Fungi</taxon>
        <taxon>Dikarya</taxon>
        <taxon>Ascomycota</taxon>
        <taxon>Pezizomycotina</taxon>
        <taxon>Sordariomycetes</taxon>
        <taxon>Sordariomycetidae</taxon>
        <taxon>Sordariales</taxon>
        <taxon>Diplogelasinosporaceae</taxon>
        <taxon>Diplogelasinospora</taxon>
    </lineage>
</organism>
<protein>
    <recommendedName>
        <fullName evidence="1">DNA (cytosine-5-)-methyltransferase</fullName>
        <ecNumber evidence="1">2.1.1.37</ecNumber>
    </recommendedName>
</protein>
<dbReference type="InterPro" id="IPR029063">
    <property type="entry name" value="SAM-dependent_MTases_sf"/>
</dbReference>
<proteinExistence type="inferred from homology"/>
<dbReference type="Gene3D" id="3.40.50.150">
    <property type="entry name" value="Vaccinia Virus protein VP39"/>
    <property type="match status" value="1"/>
</dbReference>
<dbReference type="PRINTS" id="PR00105">
    <property type="entry name" value="C5METTRFRASE"/>
</dbReference>
<dbReference type="GO" id="GO:0032259">
    <property type="term" value="P:methylation"/>
    <property type="evidence" value="ECO:0007669"/>
    <property type="project" value="UniProtKB-KW"/>
</dbReference>
<accession>A0AAN6NA30</accession>
<feature type="compositionally biased region" description="Basic and acidic residues" evidence="6">
    <location>
        <begin position="675"/>
        <end position="685"/>
    </location>
</feature>
<dbReference type="Gene3D" id="3.90.120.10">
    <property type="entry name" value="DNA Methylase, subunit A, domain 2"/>
    <property type="match status" value="1"/>
</dbReference>
<keyword evidence="4 5" id="KW-0949">S-adenosyl-L-methionine</keyword>
<dbReference type="PANTHER" id="PTHR10629:SF52">
    <property type="entry name" value="DNA (CYTOSINE-5)-METHYLTRANSFERASE 1"/>
    <property type="match status" value="1"/>
</dbReference>
<dbReference type="EMBL" id="MU853778">
    <property type="protein sequence ID" value="KAK3941949.1"/>
    <property type="molecule type" value="Genomic_DNA"/>
</dbReference>
<keyword evidence="2 5" id="KW-0489">Methyltransferase</keyword>
<dbReference type="InterPro" id="IPR001525">
    <property type="entry name" value="C5_MeTfrase"/>
</dbReference>
<comment type="similarity">
    <text evidence="5">Belongs to the class I-like SAM-binding methyltransferase superfamily. C5-methyltransferase family.</text>
</comment>
<dbReference type="AlphaFoldDB" id="A0AAN6NA30"/>
<keyword evidence="8" id="KW-1185">Reference proteome</keyword>
<dbReference type="InterPro" id="IPR050390">
    <property type="entry name" value="C5-Methyltransferase"/>
</dbReference>
<dbReference type="GO" id="GO:0003677">
    <property type="term" value="F:DNA binding"/>
    <property type="evidence" value="ECO:0007669"/>
    <property type="project" value="TreeGrafter"/>
</dbReference>
<comment type="caution">
    <text evidence="7">The sequence shown here is derived from an EMBL/GenBank/DDBJ whole genome shotgun (WGS) entry which is preliminary data.</text>
</comment>
<dbReference type="EC" id="2.1.1.37" evidence="1"/>
<sequence length="700" mass="79386">MASLPFLNDGQDYIYVEEEEENLMEVDLANLIDLTGDSPYLRRGSLRDRGRGRVQAYQQYTREDGMALKVGMVVELNQPSGDPKIRFLKIRSIIRDDHTHEFMLRGWAYSRGRDLDGIVPLKLNEVYLLVFTDNSDPRPWEEQALVDVHPSKAARQRELRTTNAPFPEWRFRAEEYRKKGREWVTSFGPLVCRYRYFEYYNGPSNRDARKPCEWALSRVTEEDADDRYKTRNDVIVNNWRGGKTRGGSYLPNQGSRIPTVDLEQVPGPSERAAIEPIRLLPGQRYSAGDAFAGAGGVSRGMERAGAHVVFAIDHWSPAVASLRSNFRQSDIYHMDVTDFINNRSINYRVDLLHLSPPCQVWSPAHTRPGRNDEDNTAVLFSCTHLVDKIRPRVFTLEQTFGMLHSRFRLVFNTLIHGFAMHGYSVRWKVVHLASYGLPQPRKRLIIIGAGPGEKLPPFPEPTHSRTGSDGLLPLVTAWQALAPLRRIRAHEHHQPATTRRFGVPKTPWDPNRPLPHTITCGGSDNYHWDGTRDFTPLELATLQGFPRWHNFTGGYIKKQIGNAFPPSIVKVFYEHLISWLDRQDGVDRINQACCPPRFPQRAIVESRELEVTGFGNAVVFEDLTAQAPAARASPNGRVEVDDDVEMLDQSDVEIVDITDSDGDEEVPGDCFSDTETLRGDSEPREAMSGGTSPHPVIILD</sequence>
<evidence type="ECO:0000313" key="7">
    <source>
        <dbReference type="EMBL" id="KAK3941949.1"/>
    </source>
</evidence>